<protein>
    <submittedName>
        <fullName evidence="2">Uncharacterized protein</fullName>
    </submittedName>
</protein>
<comment type="caution">
    <text evidence="2">The sequence shown here is derived from an EMBL/GenBank/DDBJ whole genome shotgun (WGS) entry which is preliminary data.</text>
</comment>
<name>A0ABW5IW87_9FLAO</name>
<accession>A0ABW5IW87</accession>
<gene>
    <name evidence="2" type="ORF">ACFSTG_07385</name>
</gene>
<keyword evidence="1" id="KW-0732">Signal</keyword>
<proteinExistence type="predicted"/>
<evidence type="ECO:0000313" key="3">
    <source>
        <dbReference type="Proteomes" id="UP001597468"/>
    </source>
</evidence>
<dbReference type="Proteomes" id="UP001597468">
    <property type="component" value="Unassembled WGS sequence"/>
</dbReference>
<feature type="chain" id="PRO_5045694300" evidence="1">
    <location>
        <begin position="18"/>
        <end position="219"/>
    </location>
</feature>
<dbReference type="RefSeq" id="WP_380750388.1">
    <property type="nucleotide sequence ID" value="NZ_JBHULT010000006.1"/>
</dbReference>
<feature type="signal peptide" evidence="1">
    <location>
        <begin position="1"/>
        <end position="17"/>
    </location>
</feature>
<dbReference type="EMBL" id="JBHULT010000006">
    <property type="protein sequence ID" value="MFD2517711.1"/>
    <property type="molecule type" value="Genomic_DNA"/>
</dbReference>
<keyword evidence="3" id="KW-1185">Reference proteome</keyword>
<evidence type="ECO:0000256" key="1">
    <source>
        <dbReference type="SAM" id="SignalP"/>
    </source>
</evidence>
<evidence type="ECO:0000313" key="2">
    <source>
        <dbReference type="EMBL" id="MFD2517711.1"/>
    </source>
</evidence>
<reference evidence="3" key="1">
    <citation type="journal article" date="2019" name="Int. J. Syst. Evol. Microbiol.">
        <title>The Global Catalogue of Microorganisms (GCM) 10K type strain sequencing project: providing services to taxonomists for standard genome sequencing and annotation.</title>
        <authorList>
            <consortium name="The Broad Institute Genomics Platform"/>
            <consortium name="The Broad Institute Genome Sequencing Center for Infectious Disease"/>
            <person name="Wu L."/>
            <person name="Ma J."/>
        </authorList>
    </citation>
    <scope>NUCLEOTIDE SEQUENCE [LARGE SCALE GENOMIC DNA]</scope>
    <source>
        <strain evidence="3">KCTC 42585</strain>
    </source>
</reference>
<organism evidence="2 3">
    <name type="scientific">Salinimicrobium flavum</name>
    <dbReference type="NCBI Taxonomy" id="1737065"/>
    <lineage>
        <taxon>Bacteria</taxon>
        <taxon>Pseudomonadati</taxon>
        <taxon>Bacteroidota</taxon>
        <taxon>Flavobacteriia</taxon>
        <taxon>Flavobacteriales</taxon>
        <taxon>Flavobacteriaceae</taxon>
        <taxon>Salinimicrobium</taxon>
    </lineage>
</organism>
<sequence>MKKILLFIFLASVLTQAQNNSIDQAELESKPLSPDTSKVDVSIKSGIGNTDLQTLFDFENINQTEFFFDGESIKGKYFVLTMKEFLNGEMINTTTLFDERGNQYFKIDSSKTSFKLLSKIDKEDLKIWIRGGKFGSKQSYFPLTHDNGRYVAKDFFGSKEILKEDTNDPFYIMSIITPNRNPDGSGSYCRVAQSEIDPEQFGNEYAIPHYYLIEIQFIK</sequence>